<keyword evidence="2" id="KW-1185">Reference proteome</keyword>
<organism evidence="1 2">
    <name type="scientific">Liquorilactobacillus satsumensis DSM 16230 = JCM 12392</name>
    <dbReference type="NCBI Taxonomy" id="1423801"/>
    <lineage>
        <taxon>Bacteria</taxon>
        <taxon>Bacillati</taxon>
        <taxon>Bacillota</taxon>
        <taxon>Bacilli</taxon>
        <taxon>Lactobacillales</taxon>
        <taxon>Lactobacillaceae</taxon>
        <taxon>Liquorilactobacillus</taxon>
    </lineage>
</organism>
<dbReference type="PATRIC" id="fig|1423801.4.peg.2416"/>
<evidence type="ECO:0008006" key="3">
    <source>
        <dbReference type="Google" id="ProtNLM"/>
    </source>
</evidence>
<dbReference type="OrthoDB" id="2989832at2"/>
<dbReference type="AlphaFoldDB" id="A0A0R1V2N2"/>
<dbReference type="Proteomes" id="UP000051166">
    <property type="component" value="Unassembled WGS sequence"/>
</dbReference>
<gene>
    <name evidence="1" type="ORF">FD50_GL002359</name>
</gene>
<accession>A0A0R1V2N2</accession>
<protein>
    <recommendedName>
        <fullName evidence="3">PepSY domain-containing protein</fullName>
    </recommendedName>
</protein>
<sequence>MSIQLNKILPLVLGILTGFIGGLQARNAVHKRELLSSRAILANVKHSFQNETPIQDSWIATKPQPFQKFALRTNVYRGGLSRLEDHQLVRYEFTADAKTGSILDLQRVDY</sequence>
<dbReference type="STRING" id="1423801.FD50_GL002359"/>
<reference evidence="1 2" key="1">
    <citation type="journal article" date="2015" name="Genome Announc.">
        <title>Expanding the biotechnology potential of lactobacilli through comparative genomics of 213 strains and associated genera.</title>
        <authorList>
            <person name="Sun Z."/>
            <person name="Harris H.M."/>
            <person name="McCann A."/>
            <person name="Guo C."/>
            <person name="Argimon S."/>
            <person name="Zhang W."/>
            <person name="Yang X."/>
            <person name="Jeffery I.B."/>
            <person name="Cooney J.C."/>
            <person name="Kagawa T.F."/>
            <person name="Liu W."/>
            <person name="Song Y."/>
            <person name="Salvetti E."/>
            <person name="Wrobel A."/>
            <person name="Rasinkangas P."/>
            <person name="Parkhill J."/>
            <person name="Rea M.C."/>
            <person name="O'Sullivan O."/>
            <person name="Ritari J."/>
            <person name="Douillard F.P."/>
            <person name="Paul Ross R."/>
            <person name="Yang R."/>
            <person name="Briner A.E."/>
            <person name="Felis G.E."/>
            <person name="de Vos W.M."/>
            <person name="Barrangou R."/>
            <person name="Klaenhammer T.R."/>
            <person name="Caufield P.W."/>
            <person name="Cui Y."/>
            <person name="Zhang H."/>
            <person name="O'Toole P.W."/>
        </authorList>
    </citation>
    <scope>NUCLEOTIDE SEQUENCE [LARGE SCALE GENOMIC DNA]</scope>
    <source>
        <strain evidence="1 2">DSM 16230</strain>
    </source>
</reference>
<comment type="caution">
    <text evidence="1">The sequence shown here is derived from an EMBL/GenBank/DDBJ whole genome shotgun (WGS) entry which is preliminary data.</text>
</comment>
<name>A0A0R1V2N2_9LACO</name>
<dbReference type="GeneID" id="98307296"/>
<evidence type="ECO:0000313" key="2">
    <source>
        <dbReference type="Proteomes" id="UP000051166"/>
    </source>
</evidence>
<evidence type="ECO:0000313" key="1">
    <source>
        <dbReference type="EMBL" id="KRL99824.1"/>
    </source>
</evidence>
<dbReference type="EMBL" id="AZFQ01000019">
    <property type="protein sequence ID" value="KRL99824.1"/>
    <property type="molecule type" value="Genomic_DNA"/>
</dbReference>
<dbReference type="RefSeq" id="WP_054757043.1">
    <property type="nucleotide sequence ID" value="NZ_AZFQ01000019.1"/>
</dbReference>
<proteinExistence type="predicted"/>